<feature type="transmembrane region" description="Helical" evidence="6">
    <location>
        <begin position="395"/>
        <end position="414"/>
    </location>
</feature>
<feature type="transmembrane region" description="Helical" evidence="6">
    <location>
        <begin position="179"/>
        <end position="201"/>
    </location>
</feature>
<comment type="caution">
    <text evidence="7">The sequence shown here is derived from an EMBL/GenBank/DDBJ whole genome shotgun (WGS) entry which is preliminary data.</text>
</comment>
<evidence type="ECO:0000256" key="3">
    <source>
        <dbReference type="ARBA" id="ARBA00022692"/>
    </source>
</evidence>
<evidence type="ECO:0000313" key="8">
    <source>
        <dbReference type="Proteomes" id="UP001500742"/>
    </source>
</evidence>
<evidence type="ECO:0000256" key="6">
    <source>
        <dbReference type="SAM" id="Phobius"/>
    </source>
</evidence>
<keyword evidence="5 6" id="KW-0472">Membrane</keyword>
<feature type="transmembrane region" description="Helical" evidence="6">
    <location>
        <begin position="337"/>
        <end position="356"/>
    </location>
</feature>
<dbReference type="EMBL" id="BAAAZC010000029">
    <property type="protein sequence ID" value="GAA3987746.1"/>
    <property type="molecule type" value="Genomic_DNA"/>
</dbReference>
<feature type="transmembrane region" description="Helical" evidence="6">
    <location>
        <begin position="151"/>
        <end position="173"/>
    </location>
</feature>
<evidence type="ECO:0000313" key="7">
    <source>
        <dbReference type="EMBL" id="GAA3987746.1"/>
    </source>
</evidence>
<feature type="transmembrane region" description="Helical" evidence="6">
    <location>
        <begin position="86"/>
        <end position="108"/>
    </location>
</feature>
<protein>
    <recommendedName>
        <fullName evidence="9">Polysaccharide biosynthesis protein</fullName>
    </recommendedName>
</protein>
<evidence type="ECO:0000256" key="2">
    <source>
        <dbReference type="ARBA" id="ARBA00022475"/>
    </source>
</evidence>
<dbReference type="PANTHER" id="PTHR30250">
    <property type="entry name" value="PST FAMILY PREDICTED COLANIC ACID TRANSPORTER"/>
    <property type="match status" value="1"/>
</dbReference>
<evidence type="ECO:0000256" key="1">
    <source>
        <dbReference type="ARBA" id="ARBA00004651"/>
    </source>
</evidence>
<dbReference type="Pfam" id="PF13440">
    <property type="entry name" value="Polysacc_synt_3"/>
    <property type="match status" value="1"/>
</dbReference>
<keyword evidence="4 6" id="KW-1133">Transmembrane helix</keyword>
<name>A0ABP7QTE9_9SPHI</name>
<feature type="transmembrane region" description="Helical" evidence="6">
    <location>
        <begin position="45"/>
        <end position="65"/>
    </location>
</feature>
<evidence type="ECO:0008006" key="9">
    <source>
        <dbReference type="Google" id="ProtNLM"/>
    </source>
</evidence>
<proteinExistence type="predicted"/>
<keyword evidence="8" id="KW-1185">Reference proteome</keyword>
<feature type="transmembrane region" description="Helical" evidence="6">
    <location>
        <begin position="368"/>
        <end position="389"/>
    </location>
</feature>
<dbReference type="Proteomes" id="UP001500742">
    <property type="component" value="Unassembled WGS sequence"/>
</dbReference>
<comment type="subcellular location">
    <subcellularLocation>
        <location evidence="1">Cell membrane</location>
        <topology evidence="1">Multi-pass membrane protein</topology>
    </subcellularLocation>
</comment>
<evidence type="ECO:0000256" key="5">
    <source>
        <dbReference type="ARBA" id="ARBA00023136"/>
    </source>
</evidence>
<keyword evidence="3 6" id="KW-0812">Transmembrane</keyword>
<dbReference type="PANTHER" id="PTHR30250:SF11">
    <property type="entry name" value="O-ANTIGEN TRANSPORTER-RELATED"/>
    <property type="match status" value="1"/>
</dbReference>
<dbReference type="RefSeq" id="WP_259094090.1">
    <property type="nucleotide sequence ID" value="NZ_BAAAZC010000029.1"/>
</dbReference>
<sequence>MSFLKKLINKHTLSLASNAIMPVLGMAILSLMGRFIETPAQFGDYIFFLIIFTLADTFRTGFLQTSLIKFYAGADKERAANIAGSAWYLGIIIALVFGVGNLLVYFFYLFFVGGNLDMFIILKWFSVIYIVALPTAIATWILQAEERFDKLFLLQLINQGGFFIFILLLIFLHRTNFQNAIYCYCLNNLISSIVTISVGWAKFKTIGSKSWASVKQLAHFGKFSVGTSISSYLLRSSDTFIIKMMFPSALLPVYYIPQRLMEIFEIPLRAFIATALPVMSAAVNRDDKKYVSYIMKKYAGMLTMALIPVAVASFLLADIIIGILFGGDYKHSDAGNIFRIFMCFVMLLPIDRFFGITLDIIGKPQLNMIKVFIMLSVNVAADFAGIFIFHSLYGVAIASIFTFFSGAIFGYWALKKHLNFSVKDIFYLGYLELIELIGMLFQKIRKKEVEQN</sequence>
<gene>
    <name evidence="7" type="ORF">GCM10022210_45530</name>
</gene>
<reference evidence="8" key="1">
    <citation type="journal article" date="2019" name="Int. J. Syst. Evol. Microbiol.">
        <title>The Global Catalogue of Microorganisms (GCM) 10K type strain sequencing project: providing services to taxonomists for standard genome sequencing and annotation.</title>
        <authorList>
            <consortium name="The Broad Institute Genomics Platform"/>
            <consortium name="The Broad Institute Genome Sequencing Center for Infectious Disease"/>
            <person name="Wu L."/>
            <person name="Ma J."/>
        </authorList>
    </citation>
    <scope>NUCLEOTIDE SEQUENCE [LARGE SCALE GENOMIC DNA]</scope>
    <source>
        <strain evidence="8">JCM 16601</strain>
    </source>
</reference>
<feature type="transmembrane region" description="Helical" evidence="6">
    <location>
        <begin position="120"/>
        <end position="142"/>
    </location>
</feature>
<keyword evidence="2" id="KW-1003">Cell membrane</keyword>
<feature type="transmembrane region" description="Helical" evidence="6">
    <location>
        <begin position="240"/>
        <end position="257"/>
    </location>
</feature>
<feature type="transmembrane region" description="Helical" evidence="6">
    <location>
        <begin position="263"/>
        <end position="283"/>
    </location>
</feature>
<accession>A0ABP7QTE9</accession>
<dbReference type="InterPro" id="IPR050833">
    <property type="entry name" value="Poly_Biosynth_Transport"/>
</dbReference>
<organism evidence="7 8">
    <name type="scientific">Mucilaginibacter dorajii</name>
    <dbReference type="NCBI Taxonomy" id="692994"/>
    <lineage>
        <taxon>Bacteria</taxon>
        <taxon>Pseudomonadati</taxon>
        <taxon>Bacteroidota</taxon>
        <taxon>Sphingobacteriia</taxon>
        <taxon>Sphingobacteriales</taxon>
        <taxon>Sphingobacteriaceae</taxon>
        <taxon>Mucilaginibacter</taxon>
    </lineage>
</organism>
<feature type="transmembrane region" description="Helical" evidence="6">
    <location>
        <begin position="12"/>
        <end position="33"/>
    </location>
</feature>
<feature type="transmembrane region" description="Helical" evidence="6">
    <location>
        <begin position="304"/>
        <end position="325"/>
    </location>
</feature>
<evidence type="ECO:0000256" key="4">
    <source>
        <dbReference type="ARBA" id="ARBA00022989"/>
    </source>
</evidence>